<evidence type="ECO:0000313" key="2">
    <source>
        <dbReference type="EMBL" id="KZN10271.1"/>
    </source>
</evidence>
<sequence>MNFNVCDKSIKIYFAELICRWTFTLVLLYFAIGIIVSSRGCSMYSKKPSTQVADGDTLSKKDHHEKANNFTTNVKAIETKSLSGQEAGALEILMHSIYHACAGAVVLTDLVFWFILVPLMSGKDFKLTVVGSAVTFFFLNIGSSDLV</sequence>
<feature type="transmembrane region" description="Helical" evidence="1">
    <location>
        <begin position="97"/>
        <end position="119"/>
    </location>
</feature>
<proteinExistence type="predicted"/>
<comment type="caution">
    <text evidence="2">The sequence shown here is derived from an EMBL/GenBank/DDBJ whole genome shotgun (WGS) entry which is preliminary data.</text>
</comment>
<dbReference type="AlphaFoldDB" id="A0A166HHW0"/>
<organism evidence="2">
    <name type="scientific">Daucus carota subsp. sativus</name>
    <name type="common">Carrot</name>
    <dbReference type="NCBI Taxonomy" id="79200"/>
    <lineage>
        <taxon>Eukaryota</taxon>
        <taxon>Viridiplantae</taxon>
        <taxon>Streptophyta</taxon>
        <taxon>Embryophyta</taxon>
        <taxon>Tracheophyta</taxon>
        <taxon>Spermatophyta</taxon>
        <taxon>Magnoliopsida</taxon>
        <taxon>eudicotyledons</taxon>
        <taxon>Gunneridae</taxon>
        <taxon>Pentapetalae</taxon>
        <taxon>asterids</taxon>
        <taxon>campanulids</taxon>
        <taxon>Apiales</taxon>
        <taxon>Apiaceae</taxon>
        <taxon>Apioideae</taxon>
        <taxon>Scandiceae</taxon>
        <taxon>Daucinae</taxon>
        <taxon>Daucus</taxon>
        <taxon>Daucus sect. Daucus</taxon>
    </lineage>
</organism>
<dbReference type="GO" id="GO:0016020">
    <property type="term" value="C:membrane"/>
    <property type="evidence" value="ECO:0007669"/>
    <property type="project" value="TreeGrafter"/>
</dbReference>
<keyword evidence="1" id="KW-0812">Transmembrane</keyword>
<feature type="transmembrane region" description="Helical" evidence="1">
    <location>
        <begin position="12"/>
        <end position="36"/>
    </location>
</feature>
<evidence type="ECO:0000256" key="1">
    <source>
        <dbReference type="SAM" id="Phobius"/>
    </source>
</evidence>
<dbReference type="Gramene" id="KZN10271">
    <property type="protein sequence ID" value="KZN10271"/>
    <property type="gene ID" value="DCAR_002927"/>
</dbReference>
<reference evidence="2" key="1">
    <citation type="journal article" date="2016" name="Nat. Genet.">
        <title>A high-quality carrot genome assembly provides new insights into carotenoid accumulation and asterid genome evolution.</title>
        <authorList>
            <person name="Iorizzo M."/>
            <person name="Ellison S."/>
            <person name="Senalik D."/>
            <person name="Zeng P."/>
            <person name="Satapoomin P."/>
            <person name="Huang J."/>
            <person name="Bowman M."/>
            <person name="Iovene M."/>
            <person name="Sanseverino W."/>
            <person name="Cavagnaro P."/>
            <person name="Yildiz M."/>
            <person name="Macko-Podgorni A."/>
            <person name="Moranska E."/>
            <person name="Grzebelus E."/>
            <person name="Grzebelus D."/>
            <person name="Ashrafi H."/>
            <person name="Zheng Z."/>
            <person name="Cheng S."/>
            <person name="Spooner D."/>
            <person name="Van Deynze A."/>
            <person name="Simon P."/>
        </authorList>
    </citation>
    <scope>NUCLEOTIDE SEQUENCE [LARGE SCALE GENOMIC DNA]</scope>
    <source>
        <tissue evidence="2">Leaf</tissue>
    </source>
</reference>
<gene>
    <name evidence="2" type="ORF">DCAR_002927</name>
</gene>
<name>A0A166HHW0_DAUCS</name>
<dbReference type="STRING" id="79200.A0A166HHW0"/>
<dbReference type="PANTHER" id="PTHR12242">
    <property type="entry name" value="OS02G0130600 PROTEIN-RELATED"/>
    <property type="match status" value="1"/>
</dbReference>
<protein>
    <submittedName>
        <fullName evidence="2">Uncharacterized protein</fullName>
    </submittedName>
</protein>
<keyword evidence="1" id="KW-0472">Membrane</keyword>
<dbReference type="PANTHER" id="PTHR12242:SF6">
    <property type="entry name" value="PROTEIN ROLLING PROTEIN"/>
    <property type="match status" value="1"/>
</dbReference>
<dbReference type="EMBL" id="LNRQ01000001">
    <property type="protein sequence ID" value="KZN10271.1"/>
    <property type="molecule type" value="Genomic_DNA"/>
</dbReference>
<keyword evidence="1" id="KW-1133">Transmembrane helix</keyword>
<accession>A0A166HHW0</accession>